<dbReference type="EMBL" id="JAAIUW010000007">
    <property type="protein sequence ID" value="KAF7823873.1"/>
    <property type="molecule type" value="Genomic_DNA"/>
</dbReference>
<evidence type="ECO:0000313" key="2">
    <source>
        <dbReference type="EMBL" id="KAF7823873.1"/>
    </source>
</evidence>
<name>A0A834TKI0_9FABA</name>
<keyword evidence="1" id="KW-1133">Transmembrane helix</keyword>
<protein>
    <submittedName>
        <fullName evidence="2">Uncharacterized protein</fullName>
    </submittedName>
</protein>
<organism evidence="2 3">
    <name type="scientific">Senna tora</name>
    <dbReference type="NCBI Taxonomy" id="362788"/>
    <lineage>
        <taxon>Eukaryota</taxon>
        <taxon>Viridiplantae</taxon>
        <taxon>Streptophyta</taxon>
        <taxon>Embryophyta</taxon>
        <taxon>Tracheophyta</taxon>
        <taxon>Spermatophyta</taxon>
        <taxon>Magnoliopsida</taxon>
        <taxon>eudicotyledons</taxon>
        <taxon>Gunneridae</taxon>
        <taxon>Pentapetalae</taxon>
        <taxon>rosids</taxon>
        <taxon>fabids</taxon>
        <taxon>Fabales</taxon>
        <taxon>Fabaceae</taxon>
        <taxon>Caesalpinioideae</taxon>
        <taxon>Cassia clade</taxon>
        <taxon>Senna</taxon>
    </lineage>
</organism>
<comment type="caution">
    <text evidence="2">The sequence shown here is derived from an EMBL/GenBank/DDBJ whole genome shotgun (WGS) entry which is preliminary data.</text>
</comment>
<proteinExistence type="predicted"/>
<dbReference type="Proteomes" id="UP000634136">
    <property type="component" value="Unassembled WGS sequence"/>
</dbReference>
<keyword evidence="3" id="KW-1185">Reference proteome</keyword>
<keyword evidence="1" id="KW-0812">Transmembrane</keyword>
<keyword evidence="1" id="KW-0472">Membrane</keyword>
<sequence length="116" mass="13296">MEGRDWDGLVLGLRRANREEREKGGMGWFWWWERNTVWWGLVGDVACALEVGVTGVGVWVLRERNREGSRFGEGGMGLRLGVREGSGGYGVLGYGEEEERLEREGRLKRRKRGKKN</sequence>
<evidence type="ECO:0000256" key="1">
    <source>
        <dbReference type="SAM" id="Phobius"/>
    </source>
</evidence>
<reference evidence="2" key="1">
    <citation type="submission" date="2020-09" db="EMBL/GenBank/DDBJ databases">
        <title>Genome-Enabled Discovery of Anthraquinone Biosynthesis in Senna tora.</title>
        <authorList>
            <person name="Kang S.-H."/>
            <person name="Pandey R.P."/>
            <person name="Lee C.-M."/>
            <person name="Sim J.-S."/>
            <person name="Jeong J.-T."/>
            <person name="Choi B.-S."/>
            <person name="Jung M."/>
            <person name="Ginzburg D."/>
            <person name="Zhao K."/>
            <person name="Won S.Y."/>
            <person name="Oh T.-J."/>
            <person name="Yu Y."/>
            <person name="Kim N.-H."/>
            <person name="Lee O.R."/>
            <person name="Lee T.-H."/>
            <person name="Bashyal P."/>
            <person name="Kim T.-S."/>
            <person name="Lee W.-H."/>
            <person name="Kawkins C."/>
            <person name="Kim C.-K."/>
            <person name="Kim J.S."/>
            <person name="Ahn B.O."/>
            <person name="Rhee S.Y."/>
            <person name="Sohng J.K."/>
        </authorList>
    </citation>
    <scope>NUCLEOTIDE SEQUENCE</scope>
    <source>
        <tissue evidence="2">Leaf</tissue>
    </source>
</reference>
<evidence type="ECO:0000313" key="3">
    <source>
        <dbReference type="Proteomes" id="UP000634136"/>
    </source>
</evidence>
<accession>A0A834TKI0</accession>
<dbReference type="AlphaFoldDB" id="A0A834TKI0"/>
<gene>
    <name evidence="2" type="ORF">G2W53_022017</name>
</gene>
<feature type="transmembrane region" description="Helical" evidence="1">
    <location>
        <begin position="37"/>
        <end position="61"/>
    </location>
</feature>